<evidence type="ECO:0000256" key="2">
    <source>
        <dbReference type="ARBA" id="ARBA00006536"/>
    </source>
</evidence>
<comment type="similarity">
    <text evidence="2">Belongs to the VPS35 family.</text>
</comment>
<dbReference type="InterPro" id="IPR042491">
    <property type="entry name" value="Vps35_C"/>
</dbReference>
<comment type="subcellular location">
    <subcellularLocation>
        <location evidence="1">Membrane</location>
        <topology evidence="1">Peripheral membrane protein</topology>
    </subcellularLocation>
</comment>
<dbReference type="PANTHER" id="PTHR11099">
    <property type="entry name" value="VACUOLAR SORTING PROTEIN 35"/>
    <property type="match status" value="1"/>
</dbReference>
<evidence type="ECO:0000313" key="7">
    <source>
        <dbReference type="RefSeq" id="XP_056694079.1"/>
    </source>
</evidence>
<name>A0ABM3REN1_SPIOL</name>
<dbReference type="Proteomes" id="UP000813463">
    <property type="component" value="Chromosome 3"/>
</dbReference>
<evidence type="ECO:0000256" key="1">
    <source>
        <dbReference type="ARBA" id="ARBA00004170"/>
    </source>
</evidence>
<keyword evidence="4" id="KW-0653">Protein transport</keyword>
<protein>
    <submittedName>
        <fullName evidence="7">Vacuolar protein sorting-associated protein 35B-like isoform X1</fullName>
    </submittedName>
</protein>
<gene>
    <name evidence="7" type="primary">LOC130469136</name>
</gene>
<organism evidence="6 7">
    <name type="scientific">Spinacia oleracea</name>
    <name type="common">Spinach</name>
    <dbReference type="NCBI Taxonomy" id="3562"/>
    <lineage>
        <taxon>Eukaryota</taxon>
        <taxon>Viridiplantae</taxon>
        <taxon>Streptophyta</taxon>
        <taxon>Embryophyta</taxon>
        <taxon>Tracheophyta</taxon>
        <taxon>Spermatophyta</taxon>
        <taxon>Magnoliopsida</taxon>
        <taxon>eudicotyledons</taxon>
        <taxon>Gunneridae</taxon>
        <taxon>Pentapetalae</taxon>
        <taxon>Caryophyllales</taxon>
        <taxon>Chenopodiaceae</taxon>
        <taxon>Chenopodioideae</taxon>
        <taxon>Anserineae</taxon>
        <taxon>Spinacia</taxon>
    </lineage>
</organism>
<keyword evidence="5" id="KW-0472">Membrane</keyword>
<dbReference type="RefSeq" id="XP_056694079.1">
    <property type="nucleotide sequence ID" value="XM_056838101.1"/>
</dbReference>
<reference evidence="6" key="1">
    <citation type="journal article" date="2021" name="Nat. Commun.">
        <title>Genomic analyses provide insights into spinach domestication and the genetic basis of agronomic traits.</title>
        <authorList>
            <person name="Cai X."/>
            <person name="Sun X."/>
            <person name="Xu C."/>
            <person name="Sun H."/>
            <person name="Wang X."/>
            <person name="Ge C."/>
            <person name="Zhang Z."/>
            <person name="Wang Q."/>
            <person name="Fei Z."/>
            <person name="Jiao C."/>
            <person name="Wang Q."/>
        </authorList>
    </citation>
    <scope>NUCLEOTIDE SEQUENCE [LARGE SCALE GENOMIC DNA]</scope>
    <source>
        <strain evidence="6">cv. Varoflay</strain>
    </source>
</reference>
<evidence type="ECO:0000313" key="6">
    <source>
        <dbReference type="Proteomes" id="UP000813463"/>
    </source>
</evidence>
<keyword evidence="6" id="KW-1185">Reference proteome</keyword>
<evidence type="ECO:0000256" key="3">
    <source>
        <dbReference type="ARBA" id="ARBA00022448"/>
    </source>
</evidence>
<dbReference type="PANTHER" id="PTHR11099:SF0">
    <property type="entry name" value="VACUOLAR PROTEIN SORTING-ASSOCIATED PROTEIN 35"/>
    <property type="match status" value="1"/>
</dbReference>
<dbReference type="GeneID" id="130469136"/>
<reference evidence="7" key="2">
    <citation type="submission" date="2025-08" db="UniProtKB">
        <authorList>
            <consortium name="RefSeq"/>
        </authorList>
    </citation>
    <scope>IDENTIFICATION</scope>
    <source>
        <tissue evidence="7">Leaf</tissue>
    </source>
</reference>
<evidence type="ECO:0000256" key="4">
    <source>
        <dbReference type="ARBA" id="ARBA00022927"/>
    </source>
</evidence>
<dbReference type="InterPro" id="IPR005378">
    <property type="entry name" value="Vps35"/>
</dbReference>
<evidence type="ECO:0000256" key="5">
    <source>
        <dbReference type="ARBA" id="ARBA00023136"/>
    </source>
</evidence>
<dbReference type="Gene3D" id="1.25.40.660">
    <property type="entry name" value="Vacuolar protein sorting-associated protein 35, helical subcomplex Vps35-C"/>
    <property type="match status" value="1"/>
</dbReference>
<keyword evidence="3" id="KW-0813">Transport</keyword>
<proteinExistence type="inferred from homology"/>
<accession>A0ABM3REN1</accession>
<sequence>MANATRGSGGLVMLFIEIINKYLYFFEKGNNQITVNTIQDLMELITTEMQSDNAATDSAAEAFFASTLRYIQFQKQKGGAVSEKYEPNVSFFVDLGRFESFLETENKLFR</sequence>